<protein>
    <recommendedName>
        <fullName evidence="9">Aminotransferase</fullName>
    </recommendedName>
</protein>
<dbReference type="PANTHER" id="PTHR43094:SF1">
    <property type="entry name" value="AMINOTRANSFERASE CLASS-III"/>
    <property type="match status" value="1"/>
</dbReference>
<dbReference type="GO" id="GO:0030170">
    <property type="term" value="F:pyridoxal phosphate binding"/>
    <property type="evidence" value="ECO:0007669"/>
    <property type="project" value="InterPro"/>
</dbReference>
<dbReference type="SUPFAM" id="SSF53383">
    <property type="entry name" value="PLP-dependent transferases"/>
    <property type="match status" value="1"/>
</dbReference>
<dbReference type="Pfam" id="PF00202">
    <property type="entry name" value="Aminotran_3"/>
    <property type="match status" value="1"/>
</dbReference>
<dbReference type="PANTHER" id="PTHR43094">
    <property type="entry name" value="AMINOTRANSFERASE"/>
    <property type="match status" value="1"/>
</dbReference>
<reference evidence="7 8" key="1">
    <citation type="submission" date="2015-12" db="EMBL/GenBank/DDBJ databases">
        <title>Diversity of Burkholderia near neighbor genomes.</title>
        <authorList>
            <person name="Sahl J."/>
            <person name="Wagner D."/>
            <person name="Keim P."/>
        </authorList>
    </citation>
    <scope>NUCLEOTIDE SEQUENCE [LARGE SCALE GENOMIC DNA]</scope>
    <source>
        <strain evidence="7 8">BDU8</strain>
    </source>
</reference>
<proteinExistence type="inferred from homology"/>
<dbReference type="GO" id="GO:0008483">
    <property type="term" value="F:transaminase activity"/>
    <property type="evidence" value="ECO:0007669"/>
    <property type="project" value="UniProtKB-KW"/>
</dbReference>
<name>A0A1B4FWD7_9BURK</name>
<dbReference type="Gene3D" id="3.90.1150.10">
    <property type="entry name" value="Aspartate Aminotransferase, domain 1"/>
    <property type="match status" value="1"/>
</dbReference>
<dbReference type="Proteomes" id="UP000067711">
    <property type="component" value="Chromosome 2"/>
</dbReference>
<accession>A0A1B4FWD7</accession>
<evidence type="ECO:0000313" key="7">
    <source>
        <dbReference type="EMBL" id="AOJ07972.1"/>
    </source>
</evidence>
<dbReference type="InterPro" id="IPR005814">
    <property type="entry name" value="Aminotrans_3"/>
</dbReference>
<comment type="similarity">
    <text evidence="2 6">Belongs to the class-III pyridoxal-phosphate-dependent aminotransferase family.</text>
</comment>
<dbReference type="AlphaFoldDB" id="A0A1B4FWD7"/>
<evidence type="ECO:0000256" key="4">
    <source>
        <dbReference type="ARBA" id="ARBA00022679"/>
    </source>
</evidence>
<evidence type="ECO:0008006" key="9">
    <source>
        <dbReference type="Google" id="ProtNLM"/>
    </source>
</evidence>
<dbReference type="Gene3D" id="3.40.640.10">
    <property type="entry name" value="Type I PLP-dependent aspartate aminotransferase-like (Major domain)"/>
    <property type="match status" value="1"/>
</dbReference>
<comment type="cofactor">
    <cofactor evidence="1">
        <name>pyridoxal 5'-phosphate</name>
        <dbReference type="ChEBI" id="CHEBI:597326"/>
    </cofactor>
</comment>
<dbReference type="FunFam" id="3.40.640.10:FF:000014">
    <property type="entry name" value="Adenosylmethionine-8-amino-7-oxononanoate aminotransferase, probable"/>
    <property type="match status" value="1"/>
</dbReference>
<evidence type="ECO:0000256" key="6">
    <source>
        <dbReference type="RuleBase" id="RU003560"/>
    </source>
</evidence>
<evidence type="ECO:0000313" key="8">
    <source>
        <dbReference type="Proteomes" id="UP000067711"/>
    </source>
</evidence>
<organism evidence="7 8">
    <name type="scientific">Burkholderia mayonis</name>
    <dbReference type="NCBI Taxonomy" id="1385591"/>
    <lineage>
        <taxon>Bacteria</taxon>
        <taxon>Pseudomonadati</taxon>
        <taxon>Pseudomonadota</taxon>
        <taxon>Betaproteobacteria</taxon>
        <taxon>Burkholderiales</taxon>
        <taxon>Burkholderiaceae</taxon>
        <taxon>Burkholderia</taxon>
        <taxon>pseudomallei group</taxon>
    </lineage>
</organism>
<dbReference type="EMBL" id="CP013388">
    <property type="protein sequence ID" value="AOJ07972.1"/>
    <property type="molecule type" value="Genomic_DNA"/>
</dbReference>
<dbReference type="CDD" id="cd00610">
    <property type="entry name" value="OAT_like"/>
    <property type="match status" value="1"/>
</dbReference>
<gene>
    <name evidence="7" type="ORF">WS71_12195</name>
</gene>
<evidence type="ECO:0000256" key="1">
    <source>
        <dbReference type="ARBA" id="ARBA00001933"/>
    </source>
</evidence>
<dbReference type="InterPro" id="IPR015421">
    <property type="entry name" value="PyrdxlP-dep_Trfase_major"/>
</dbReference>
<dbReference type="InterPro" id="IPR015422">
    <property type="entry name" value="PyrdxlP-dep_Trfase_small"/>
</dbReference>
<sequence>MSTVFHRAPRANLPVAVAGDGIEIIDSAGKRYIDACGGAAVSCLGHSNQRVIDAIKRQAQQLPYAHTSFFTTQPAEELADRLAAAAPAGLEHVYFVSGGSEAIEAALKLARQYFVEKGEPARRHFIARQQSYHGNTLGALAIGGNAWRRAPFLPLLIEAHHVSPCYAYREQRADESEVAFAQRLADELESKILELGPDTVAAFVAETVVGATAGAVPPVREYFRKIRAVCDKYGVLLILDEIMSGMGRTGYLFACEEDGVAPDILTIAKGLGAGYQPIGATLVSDEIYRTIVGGSGFFQHGHTYIGHATACAAALEVQRVIAEDRLLDNVKARGEQLRALLRERYADHPHVGDVRGRGLFVGVELVRERDTKAPFEPQQKLNAIVKREAMQRGLMVYPMGGTVDGNSGDHILLAPPFICTAQQVGTIVERLAGAIEAALASIGAAAVR</sequence>
<dbReference type="GO" id="GO:0005829">
    <property type="term" value="C:cytosol"/>
    <property type="evidence" value="ECO:0007669"/>
    <property type="project" value="TreeGrafter"/>
</dbReference>
<dbReference type="InterPro" id="IPR049704">
    <property type="entry name" value="Aminotrans_3_PPA_site"/>
</dbReference>
<evidence type="ECO:0000256" key="5">
    <source>
        <dbReference type="ARBA" id="ARBA00022898"/>
    </source>
</evidence>
<keyword evidence="4" id="KW-0808">Transferase</keyword>
<dbReference type="RefSeq" id="WP_066488101.1">
    <property type="nucleotide sequence ID" value="NZ_CP013388.1"/>
</dbReference>
<evidence type="ECO:0000256" key="3">
    <source>
        <dbReference type="ARBA" id="ARBA00022576"/>
    </source>
</evidence>
<dbReference type="NCBIfam" id="NF005685">
    <property type="entry name" value="PRK07483.1"/>
    <property type="match status" value="1"/>
</dbReference>
<keyword evidence="5 6" id="KW-0663">Pyridoxal phosphate</keyword>
<evidence type="ECO:0000256" key="2">
    <source>
        <dbReference type="ARBA" id="ARBA00008954"/>
    </source>
</evidence>
<keyword evidence="3" id="KW-0032">Aminotransferase</keyword>
<dbReference type="PROSITE" id="PS00600">
    <property type="entry name" value="AA_TRANSFER_CLASS_3"/>
    <property type="match status" value="1"/>
</dbReference>
<dbReference type="InterPro" id="IPR015424">
    <property type="entry name" value="PyrdxlP-dep_Trfase"/>
</dbReference>